<evidence type="ECO:0000313" key="1">
    <source>
        <dbReference type="EMBL" id="RRT67573.1"/>
    </source>
</evidence>
<organism evidence="1 2">
    <name type="scientific">Ensete ventricosum</name>
    <name type="common">Abyssinian banana</name>
    <name type="synonym">Musa ensete</name>
    <dbReference type="NCBI Taxonomy" id="4639"/>
    <lineage>
        <taxon>Eukaryota</taxon>
        <taxon>Viridiplantae</taxon>
        <taxon>Streptophyta</taxon>
        <taxon>Embryophyta</taxon>
        <taxon>Tracheophyta</taxon>
        <taxon>Spermatophyta</taxon>
        <taxon>Magnoliopsida</taxon>
        <taxon>Liliopsida</taxon>
        <taxon>Zingiberales</taxon>
        <taxon>Musaceae</taxon>
        <taxon>Ensete</taxon>
    </lineage>
</organism>
<comment type="caution">
    <text evidence="1">The sequence shown here is derived from an EMBL/GenBank/DDBJ whole genome shotgun (WGS) entry which is preliminary data.</text>
</comment>
<sequence length="53" mass="6059">MEATTSRSIKSLLLSNATYAHNLSYANDKLRSFWSCLMWICVNYSDSKHTIVS</sequence>
<gene>
    <name evidence="1" type="ORF">B296_00024226</name>
</gene>
<reference evidence="1 2" key="1">
    <citation type="journal article" date="2014" name="Agronomy (Basel)">
        <title>A Draft Genome Sequence for Ensete ventricosum, the Drought-Tolerant Tree Against Hunger.</title>
        <authorList>
            <person name="Harrison J."/>
            <person name="Moore K.A."/>
            <person name="Paszkiewicz K."/>
            <person name="Jones T."/>
            <person name="Grant M."/>
            <person name="Ambacheew D."/>
            <person name="Muzemil S."/>
            <person name="Studholme D.J."/>
        </authorList>
    </citation>
    <scope>NUCLEOTIDE SEQUENCE [LARGE SCALE GENOMIC DNA]</scope>
</reference>
<dbReference type="AlphaFoldDB" id="A0A426ZUD1"/>
<name>A0A426ZUD1_ENSVE</name>
<proteinExistence type="predicted"/>
<evidence type="ECO:0000313" key="2">
    <source>
        <dbReference type="Proteomes" id="UP000287651"/>
    </source>
</evidence>
<dbReference type="EMBL" id="AMZH03004994">
    <property type="protein sequence ID" value="RRT67573.1"/>
    <property type="molecule type" value="Genomic_DNA"/>
</dbReference>
<accession>A0A426ZUD1</accession>
<protein>
    <submittedName>
        <fullName evidence="1">Uncharacterized protein</fullName>
    </submittedName>
</protein>
<dbReference type="Proteomes" id="UP000287651">
    <property type="component" value="Unassembled WGS sequence"/>
</dbReference>